<evidence type="ECO:0000313" key="1">
    <source>
        <dbReference type="EMBL" id="MDE1206724.1"/>
    </source>
</evidence>
<protein>
    <recommendedName>
        <fullName evidence="3">WD40-like Beta Propeller Repeat</fullName>
    </recommendedName>
</protein>
<evidence type="ECO:0000313" key="2">
    <source>
        <dbReference type="Proteomes" id="UP001149303"/>
    </source>
</evidence>
<dbReference type="EMBL" id="JAIWJY010000004">
    <property type="protein sequence ID" value="MDE1206724.1"/>
    <property type="molecule type" value="Genomic_DNA"/>
</dbReference>
<reference evidence="1" key="1">
    <citation type="submission" date="2021-09" db="EMBL/GenBank/DDBJ databases">
        <authorList>
            <person name="Smyrli M."/>
        </authorList>
    </citation>
    <scope>NUCLEOTIDE SEQUENCE</scope>
    <source>
        <strain evidence="1">LAR25</strain>
    </source>
</reference>
<dbReference type="AlphaFoldDB" id="A0A9X4ILK1"/>
<dbReference type="Proteomes" id="UP001149303">
    <property type="component" value="Unassembled WGS sequence"/>
</dbReference>
<organism evidence="1 2">
    <name type="scientific">Tenacibaculum larymnensis</name>
    <dbReference type="NCBI Taxonomy" id="2878201"/>
    <lineage>
        <taxon>Bacteria</taxon>
        <taxon>Pseudomonadati</taxon>
        <taxon>Bacteroidota</taxon>
        <taxon>Flavobacteriia</taxon>
        <taxon>Flavobacteriales</taxon>
        <taxon>Flavobacteriaceae</taxon>
        <taxon>Tenacibaculum</taxon>
    </lineage>
</organism>
<name>A0A9X4ILK1_9FLAO</name>
<proteinExistence type="predicted"/>
<gene>
    <name evidence="1" type="ORF">LCI24_07920</name>
</gene>
<sequence length="219" mass="25642">MHPRFSPNGDRLYFGSTRPLNDSIKSSGFHQWYIEKNEEGWGQPKLLLEKLFKDEWIMCVNSTESGNLYFNSKEKEEKLEDEGIYYSVNQGDKHSVLKKISNKINAPGKWIAHPYIAPDESYIIYDAERTTKYENGDLYISFNINGIWTKSYSLGSKINTEKSETGATVSPDGKYLFFSRGEIKTREDGSTYWLLDSYWVDFIKLKKKLWKKIYLITKY</sequence>
<dbReference type="Pfam" id="PF07676">
    <property type="entry name" value="PD40"/>
    <property type="match status" value="2"/>
</dbReference>
<dbReference type="SUPFAM" id="SSF82171">
    <property type="entry name" value="DPP6 N-terminal domain-like"/>
    <property type="match status" value="1"/>
</dbReference>
<comment type="caution">
    <text evidence="1">The sequence shown here is derived from an EMBL/GenBank/DDBJ whole genome shotgun (WGS) entry which is preliminary data.</text>
</comment>
<dbReference type="InterPro" id="IPR011659">
    <property type="entry name" value="WD40"/>
</dbReference>
<accession>A0A9X4ILK1</accession>
<evidence type="ECO:0008006" key="3">
    <source>
        <dbReference type="Google" id="ProtNLM"/>
    </source>
</evidence>
<keyword evidence="2" id="KW-1185">Reference proteome</keyword>